<sequence>MKKKKLILAGIAILALTVILFRGGSPAMPRTTVSKLLESKNEFLGEKVQAEGTVLKMFQENSRMVIGNRENPGENLIVVIESVPPGTLTEGKPVAATGYLRRRDGRLILRRATVKTGCKSEYRVENE</sequence>
<evidence type="ECO:0008006" key="3">
    <source>
        <dbReference type="Google" id="ProtNLM"/>
    </source>
</evidence>
<proteinExistence type="predicted"/>
<reference evidence="1 2" key="1">
    <citation type="journal article" date="2016" name="Sci. Rep.">
        <title>Metabolic traits of an uncultured archaeal lineage -MSBL1- from brine pools of the Red Sea.</title>
        <authorList>
            <person name="Mwirichia R."/>
            <person name="Alam I."/>
            <person name="Rashid M."/>
            <person name="Vinu M."/>
            <person name="Ba-Alawi W."/>
            <person name="Anthony Kamau A."/>
            <person name="Kamanda Ngugi D."/>
            <person name="Goker M."/>
            <person name="Klenk H.P."/>
            <person name="Bajic V."/>
            <person name="Stingl U."/>
        </authorList>
    </citation>
    <scope>NUCLEOTIDE SEQUENCE [LARGE SCALE GENOMIC DNA]</scope>
    <source>
        <strain evidence="1">SCGC-AAA259A05</strain>
    </source>
</reference>
<dbReference type="Proteomes" id="UP000070163">
    <property type="component" value="Unassembled WGS sequence"/>
</dbReference>
<name>A0A133U3I2_9EURY</name>
<evidence type="ECO:0000313" key="1">
    <source>
        <dbReference type="EMBL" id="KXA88742.1"/>
    </source>
</evidence>
<evidence type="ECO:0000313" key="2">
    <source>
        <dbReference type="Proteomes" id="UP000070163"/>
    </source>
</evidence>
<organism evidence="1 2">
    <name type="scientific">candidate division MSBL1 archaeon SCGC-AAA259A05</name>
    <dbReference type="NCBI Taxonomy" id="1698259"/>
    <lineage>
        <taxon>Archaea</taxon>
        <taxon>Methanobacteriati</taxon>
        <taxon>Methanobacteriota</taxon>
        <taxon>candidate division MSBL1</taxon>
    </lineage>
</organism>
<keyword evidence="2" id="KW-1185">Reference proteome</keyword>
<dbReference type="AlphaFoldDB" id="A0A133U3I2"/>
<gene>
    <name evidence="1" type="ORF">AKJ57_06390</name>
</gene>
<protein>
    <recommendedName>
        <fullName evidence="3">Cytochrome c maturation protein CcmE</fullName>
    </recommendedName>
</protein>
<accession>A0A133U3I2</accession>
<comment type="caution">
    <text evidence="1">The sequence shown here is derived from an EMBL/GenBank/DDBJ whole genome shotgun (WGS) entry which is preliminary data.</text>
</comment>
<dbReference type="EMBL" id="LHXJ01000126">
    <property type="protein sequence ID" value="KXA88742.1"/>
    <property type="molecule type" value="Genomic_DNA"/>
</dbReference>